<feature type="chain" id="PRO_5046375121" description="DUF306 domain-containing protein" evidence="1">
    <location>
        <begin position="30"/>
        <end position="136"/>
    </location>
</feature>
<protein>
    <recommendedName>
        <fullName evidence="2">DUF306 domain-containing protein</fullName>
    </recommendedName>
</protein>
<accession>A0ABP7A183</accession>
<evidence type="ECO:0000313" key="3">
    <source>
        <dbReference type="EMBL" id="GAA3623119.1"/>
    </source>
</evidence>
<dbReference type="EMBL" id="BAABAB010000017">
    <property type="protein sequence ID" value="GAA3623119.1"/>
    <property type="molecule type" value="Genomic_DNA"/>
</dbReference>
<evidence type="ECO:0000313" key="4">
    <source>
        <dbReference type="Proteomes" id="UP001501490"/>
    </source>
</evidence>
<evidence type="ECO:0000256" key="1">
    <source>
        <dbReference type="SAM" id="SignalP"/>
    </source>
</evidence>
<dbReference type="InterPro" id="IPR038670">
    <property type="entry name" value="HslJ-like_sf"/>
</dbReference>
<keyword evidence="1" id="KW-0732">Signal</keyword>
<feature type="domain" description="DUF306" evidence="2">
    <location>
        <begin position="27"/>
        <end position="133"/>
    </location>
</feature>
<proteinExistence type="predicted"/>
<comment type="caution">
    <text evidence="3">The sequence shown here is derived from an EMBL/GenBank/DDBJ whole genome shotgun (WGS) entry which is preliminary data.</text>
</comment>
<feature type="signal peptide" evidence="1">
    <location>
        <begin position="1"/>
        <end position="29"/>
    </location>
</feature>
<dbReference type="InterPro" id="IPR005184">
    <property type="entry name" value="DUF306_Meta_HslJ"/>
</dbReference>
<dbReference type="Pfam" id="PF03724">
    <property type="entry name" value="META"/>
    <property type="match status" value="1"/>
</dbReference>
<organism evidence="3 4">
    <name type="scientific">Microlunatus ginsengisoli</name>
    <dbReference type="NCBI Taxonomy" id="363863"/>
    <lineage>
        <taxon>Bacteria</taxon>
        <taxon>Bacillati</taxon>
        <taxon>Actinomycetota</taxon>
        <taxon>Actinomycetes</taxon>
        <taxon>Propionibacteriales</taxon>
        <taxon>Propionibacteriaceae</taxon>
        <taxon>Microlunatus</taxon>
    </lineage>
</organism>
<dbReference type="Gene3D" id="2.40.128.270">
    <property type="match status" value="1"/>
</dbReference>
<evidence type="ECO:0000259" key="2">
    <source>
        <dbReference type="Pfam" id="PF03724"/>
    </source>
</evidence>
<gene>
    <name evidence="3" type="ORF">GCM10022236_26920</name>
</gene>
<reference evidence="4" key="1">
    <citation type="journal article" date="2019" name="Int. J. Syst. Evol. Microbiol.">
        <title>The Global Catalogue of Microorganisms (GCM) 10K type strain sequencing project: providing services to taxonomists for standard genome sequencing and annotation.</title>
        <authorList>
            <consortium name="The Broad Institute Genomics Platform"/>
            <consortium name="The Broad Institute Genome Sequencing Center for Infectious Disease"/>
            <person name="Wu L."/>
            <person name="Ma J."/>
        </authorList>
    </citation>
    <scope>NUCLEOTIDE SEQUENCE [LARGE SCALE GENOMIC DNA]</scope>
    <source>
        <strain evidence="4">JCM 16929</strain>
    </source>
</reference>
<keyword evidence="4" id="KW-1185">Reference proteome</keyword>
<dbReference type="PROSITE" id="PS51257">
    <property type="entry name" value="PROKAR_LIPOPROTEIN"/>
    <property type="match status" value="1"/>
</dbReference>
<sequence>MIRRLGLALASVLLVLTAGCTTGEQPALANTSWKLTGWAESTPPPANLTMTTRFEAGELNGSAGINTYAGTFVSEVDGSLTIRLGPMTLMAGPEADMKAESIFIDRLGAARGYRINGSTLVLTDADRHDSLTYARG</sequence>
<dbReference type="Proteomes" id="UP001501490">
    <property type="component" value="Unassembled WGS sequence"/>
</dbReference>
<dbReference type="RefSeq" id="WP_344805296.1">
    <property type="nucleotide sequence ID" value="NZ_BAABAB010000017.1"/>
</dbReference>
<name>A0ABP7A183_9ACTN</name>